<evidence type="ECO:0000256" key="1">
    <source>
        <dbReference type="SAM" id="MobiDB-lite"/>
    </source>
</evidence>
<evidence type="ECO:0000313" key="3">
    <source>
        <dbReference type="Proteomes" id="UP000299102"/>
    </source>
</evidence>
<sequence>MHKQSAHFIVRRILRKCAVGHQENADTNARCGRVRAVHHPGLTRKPHKSWDTTTRRHLTPRPAAGVRRPRGPPVIFRISGYLYFVFQTHAYFPESANGQATPLKEPITDEEGRFRRGDHKLDVEPRDALVMVASHCRSQQVRDHASGKTRGGL</sequence>
<name>A0A4C2A7N9_EUMVA</name>
<reference evidence="2 3" key="1">
    <citation type="journal article" date="2019" name="Commun. Biol.">
        <title>The bagworm genome reveals a unique fibroin gene that provides high tensile strength.</title>
        <authorList>
            <person name="Kono N."/>
            <person name="Nakamura H."/>
            <person name="Ohtoshi R."/>
            <person name="Tomita M."/>
            <person name="Numata K."/>
            <person name="Arakawa K."/>
        </authorList>
    </citation>
    <scope>NUCLEOTIDE SEQUENCE [LARGE SCALE GENOMIC DNA]</scope>
</reference>
<feature type="region of interest" description="Disordered" evidence="1">
    <location>
        <begin position="41"/>
        <end position="67"/>
    </location>
</feature>
<dbReference type="Proteomes" id="UP000299102">
    <property type="component" value="Unassembled WGS sequence"/>
</dbReference>
<dbReference type="EMBL" id="BGZK01002844">
    <property type="protein sequence ID" value="GBP96871.1"/>
    <property type="molecule type" value="Genomic_DNA"/>
</dbReference>
<comment type="caution">
    <text evidence="2">The sequence shown here is derived from an EMBL/GenBank/DDBJ whole genome shotgun (WGS) entry which is preliminary data.</text>
</comment>
<organism evidence="2 3">
    <name type="scientific">Eumeta variegata</name>
    <name type="common">Bagworm moth</name>
    <name type="synonym">Eumeta japonica</name>
    <dbReference type="NCBI Taxonomy" id="151549"/>
    <lineage>
        <taxon>Eukaryota</taxon>
        <taxon>Metazoa</taxon>
        <taxon>Ecdysozoa</taxon>
        <taxon>Arthropoda</taxon>
        <taxon>Hexapoda</taxon>
        <taxon>Insecta</taxon>
        <taxon>Pterygota</taxon>
        <taxon>Neoptera</taxon>
        <taxon>Endopterygota</taxon>
        <taxon>Lepidoptera</taxon>
        <taxon>Glossata</taxon>
        <taxon>Ditrysia</taxon>
        <taxon>Tineoidea</taxon>
        <taxon>Psychidae</taxon>
        <taxon>Oiketicinae</taxon>
        <taxon>Eumeta</taxon>
    </lineage>
</organism>
<accession>A0A4C2A7N9</accession>
<evidence type="ECO:0000313" key="2">
    <source>
        <dbReference type="EMBL" id="GBP96871.1"/>
    </source>
</evidence>
<dbReference type="AlphaFoldDB" id="A0A4C2A7N9"/>
<gene>
    <name evidence="2" type="ORF">EVAR_68397_1</name>
</gene>
<protein>
    <submittedName>
        <fullName evidence="2">Uncharacterized protein</fullName>
    </submittedName>
</protein>
<keyword evidence="3" id="KW-1185">Reference proteome</keyword>
<proteinExistence type="predicted"/>